<keyword evidence="9" id="KW-1185">Reference proteome</keyword>
<dbReference type="Gene3D" id="1.20.58.1030">
    <property type="match status" value="1"/>
</dbReference>
<dbReference type="Pfam" id="PF05916">
    <property type="entry name" value="Sld5"/>
    <property type="match status" value="1"/>
</dbReference>
<keyword evidence="5" id="KW-0539">Nucleus</keyword>
<proteinExistence type="inferred from homology"/>
<evidence type="ECO:0000256" key="1">
    <source>
        <dbReference type="ARBA" id="ARBA00004123"/>
    </source>
</evidence>
<feature type="domain" description="GINS subunit" evidence="6">
    <location>
        <begin position="94"/>
        <end position="174"/>
    </location>
</feature>
<dbReference type="PANTHER" id="PTHR21206:SF0">
    <property type="entry name" value="DNA REPLICATION COMPLEX GINS PROTEIN SLD5"/>
    <property type="match status" value="1"/>
</dbReference>
<dbReference type="SUPFAM" id="SSF158573">
    <property type="entry name" value="GINS helical bundle-like"/>
    <property type="match status" value="1"/>
</dbReference>
<dbReference type="GO" id="GO:0000727">
    <property type="term" value="P:double-strand break repair via break-induced replication"/>
    <property type="evidence" value="ECO:0007669"/>
    <property type="project" value="TreeGrafter"/>
</dbReference>
<dbReference type="GO" id="GO:0006261">
    <property type="term" value="P:DNA-templated DNA replication"/>
    <property type="evidence" value="ECO:0007669"/>
    <property type="project" value="InterPro"/>
</dbReference>
<accession>A0AAW0FSF0</accession>
<comment type="caution">
    <text evidence="8">The sequence shown here is derived from an EMBL/GenBank/DDBJ whole genome shotgun (WGS) entry which is preliminary data.</text>
</comment>
<reference evidence="8 9" key="1">
    <citation type="submission" date="2022-09" db="EMBL/GenBank/DDBJ databases">
        <authorList>
            <person name="Palmer J.M."/>
        </authorList>
    </citation>
    <scope>NUCLEOTIDE SEQUENCE [LARGE SCALE GENOMIC DNA]</scope>
    <source>
        <strain evidence="8 9">DSM 7382</strain>
    </source>
</reference>
<protein>
    <recommendedName>
        <fullName evidence="3">DNA replication complex GINS protein SLD5</fullName>
    </recommendedName>
</protein>
<comment type="subcellular location">
    <subcellularLocation>
        <location evidence="1">Nucleus</location>
    </subcellularLocation>
</comment>
<dbReference type="InterPro" id="IPR008591">
    <property type="entry name" value="GINS_Sld5"/>
</dbReference>
<keyword evidence="4" id="KW-0235">DNA replication</keyword>
<dbReference type="Pfam" id="PF16922">
    <property type="entry name" value="SLD5_C"/>
    <property type="match status" value="1"/>
</dbReference>
<feature type="domain" description="DNA replication complex GINS protein SLD5 C-terminal" evidence="7">
    <location>
        <begin position="207"/>
        <end position="255"/>
    </location>
</feature>
<evidence type="ECO:0000313" key="8">
    <source>
        <dbReference type="EMBL" id="KAK7681800.1"/>
    </source>
</evidence>
<gene>
    <name evidence="8" type="ORF">QCA50_015147</name>
</gene>
<evidence type="ECO:0000256" key="3">
    <source>
        <dbReference type="ARBA" id="ARBA00014804"/>
    </source>
</evidence>
<dbReference type="InterPro" id="IPR031633">
    <property type="entry name" value="SLD5_C"/>
</dbReference>
<evidence type="ECO:0000256" key="4">
    <source>
        <dbReference type="ARBA" id="ARBA00022705"/>
    </source>
</evidence>
<name>A0AAW0FSF0_9APHY</name>
<comment type="similarity">
    <text evidence="2">Belongs to the GINS4/SLD5 family.</text>
</comment>
<dbReference type="CDD" id="cd21692">
    <property type="entry name" value="GINS_B_Sld5"/>
    <property type="match status" value="1"/>
</dbReference>
<dbReference type="AlphaFoldDB" id="A0AAW0FSF0"/>
<dbReference type="Proteomes" id="UP001385951">
    <property type="component" value="Unassembled WGS sequence"/>
</dbReference>
<dbReference type="InterPro" id="IPR021151">
    <property type="entry name" value="GINS_A"/>
</dbReference>
<evidence type="ECO:0000256" key="2">
    <source>
        <dbReference type="ARBA" id="ARBA00008187"/>
    </source>
</evidence>
<dbReference type="InterPro" id="IPR038749">
    <property type="entry name" value="Sld5_GINS_A"/>
</dbReference>
<dbReference type="CDD" id="cd11711">
    <property type="entry name" value="GINS_A_Sld5"/>
    <property type="match status" value="1"/>
</dbReference>
<sequence length="255" mass="29486">MSFDWDAEEDDFFAGPSVRSRQAVDEDFPIPDDFADPVPGFGDPIGLIPQDTAEETNFQQLIRHWMNERHSPDILPGQEVLLGNLLDHIRKQTDDVQLLRADPGSSEDEHFRIMLVHTEIERVKFVIRSYIRTRLHKIEKYARHINSDPNMYERLSKAEFEHAKRYARLEETHYTSSVLQSLPIDQQGLDDNIAFMPPMIPAPSKTRAVFVHARQDCPRVKLLDGSMMEMKKDQISLVPYNVIEHLLARGEVELV</sequence>
<dbReference type="GO" id="GO:0000811">
    <property type="term" value="C:GINS complex"/>
    <property type="evidence" value="ECO:0007669"/>
    <property type="project" value="TreeGrafter"/>
</dbReference>
<dbReference type="InterPro" id="IPR036224">
    <property type="entry name" value="GINS_bundle-like_dom_sf"/>
</dbReference>
<organism evidence="8 9">
    <name type="scientific">Cerrena zonata</name>
    <dbReference type="NCBI Taxonomy" id="2478898"/>
    <lineage>
        <taxon>Eukaryota</taxon>
        <taxon>Fungi</taxon>
        <taxon>Dikarya</taxon>
        <taxon>Basidiomycota</taxon>
        <taxon>Agaricomycotina</taxon>
        <taxon>Agaricomycetes</taxon>
        <taxon>Polyporales</taxon>
        <taxon>Cerrenaceae</taxon>
        <taxon>Cerrena</taxon>
    </lineage>
</organism>
<dbReference type="EMBL" id="JASBNA010000039">
    <property type="protein sequence ID" value="KAK7681800.1"/>
    <property type="molecule type" value="Genomic_DNA"/>
</dbReference>
<evidence type="ECO:0000259" key="6">
    <source>
        <dbReference type="Pfam" id="PF05916"/>
    </source>
</evidence>
<evidence type="ECO:0000259" key="7">
    <source>
        <dbReference type="Pfam" id="PF16922"/>
    </source>
</evidence>
<dbReference type="SUPFAM" id="SSF160059">
    <property type="entry name" value="PriA/YqbF domain"/>
    <property type="match status" value="1"/>
</dbReference>
<evidence type="ECO:0000256" key="5">
    <source>
        <dbReference type="ARBA" id="ARBA00023242"/>
    </source>
</evidence>
<evidence type="ECO:0000313" key="9">
    <source>
        <dbReference type="Proteomes" id="UP001385951"/>
    </source>
</evidence>
<dbReference type="PANTHER" id="PTHR21206">
    <property type="entry name" value="SLD5 PROTEIN"/>
    <property type="match status" value="1"/>
</dbReference>